<reference evidence="1 2" key="1">
    <citation type="submission" date="2024-04" db="EMBL/GenBank/DDBJ databases">
        <title>The reference genome of an endangered Asteraceae, Deinandra increscens subsp. villosa, native to the Central Coast of California.</title>
        <authorList>
            <person name="Guilliams M."/>
            <person name="Hasenstab-Lehman K."/>
            <person name="Meyer R."/>
            <person name="Mcevoy S."/>
        </authorList>
    </citation>
    <scope>NUCLEOTIDE SEQUENCE [LARGE SCALE GENOMIC DNA]</scope>
    <source>
        <tissue evidence="1">Leaf</tissue>
    </source>
</reference>
<dbReference type="InterPro" id="IPR052054">
    <property type="entry name" value="Oxidative_DNA_repair_enzyme"/>
</dbReference>
<dbReference type="PANTHER" id="PTHR10242:SF7">
    <property type="entry name" value="HHH-GPD DOMAIN-CONTAINING PROTEIN"/>
    <property type="match status" value="1"/>
</dbReference>
<dbReference type="Gene3D" id="1.10.340.30">
    <property type="entry name" value="Hypothetical protein, domain 2"/>
    <property type="match status" value="1"/>
</dbReference>
<comment type="caution">
    <text evidence="1">The sequence shown here is derived from an EMBL/GenBank/DDBJ whole genome shotgun (WGS) entry which is preliminary data.</text>
</comment>
<dbReference type="Proteomes" id="UP001408789">
    <property type="component" value="Unassembled WGS sequence"/>
</dbReference>
<dbReference type="GO" id="GO:0034039">
    <property type="term" value="F:8-oxo-7,8-dihydroguanine DNA N-glycosylase activity"/>
    <property type="evidence" value="ECO:0007669"/>
    <property type="project" value="TreeGrafter"/>
</dbReference>
<organism evidence="1 2">
    <name type="scientific">Deinandra increscens subsp. villosa</name>
    <dbReference type="NCBI Taxonomy" id="3103831"/>
    <lineage>
        <taxon>Eukaryota</taxon>
        <taxon>Viridiplantae</taxon>
        <taxon>Streptophyta</taxon>
        <taxon>Embryophyta</taxon>
        <taxon>Tracheophyta</taxon>
        <taxon>Spermatophyta</taxon>
        <taxon>Magnoliopsida</taxon>
        <taxon>eudicotyledons</taxon>
        <taxon>Gunneridae</taxon>
        <taxon>Pentapetalae</taxon>
        <taxon>asterids</taxon>
        <taxon>campanulids</taxon>
        <taxon>Asterales</taxon>
        <taxon>Asteraceae</taxon>
        <taxon>Asteroideae</taxon>
        <taxon>Heliantheae alliance</taxon>
        <taxon>Madieae</taxon>
        <taxon>Madiinae</taxon>
        <taxon>Deinandra</taxon>
    </lineage>
</organism>
<evidence type="ECO:0008006" key="3">
    <source>
        <dbReference type="Google" id="ProtNLM"/>
    </source>
</evidence>
<dbReference type="GO" id="GO:0005634">
    <property type="term" value="C:nucleus"/>
    <property type="evidence" value="ECO:0007669"/>
    <property type="project" value="TreeGrafter"/>
</dbReference>
<dbReference type="PANTHER" id="PTHR10242">
    <property type="entry name" value="8-OXOGUANINE DNA GLYCOSYLASE"/>
    <property type="match status" value="1"/>
</dbReference>
<dbReference type="InterPro" id="IPR011257">
    <property type="entry name" value="DNA_glycosylase"/>
</dbReference>
<dbReference type="SUPFAM" id="SSF48150">
    <property type="entry name" value="DNA-glycosylase"/>
    <property type="match status" value="1"/>
</dbReference>
<keyword evidence="2" id="KW-1185">Reference proteome</keyword>
<proteinExistence type="predicted"/>
<dbReference type="AlphaFoldDB" id="A0AAP0CGA8"/>
<dbReference type="GO" id="GO:0006285">
    <property type="term" value="P:base-excision repair, AP site formation"/>
    <property type="evidence" value="ECO:0007669"/>
    <property type="project" value="TreeGrafter"/>
</dbReference>
<protein>
    <recommendedName>
        <fullName evidence="3">DNA-3-methyladenine glycosylase</fullName>
    </recommendedName>
</protein>
<name>A0AAP0CGA8_9ASTR</name>
<dbReference type="EMBL" id="JBCNJP010000027">
    <property type="protein sequence ID" value="KAK9053495.1"/>
    <property type="molecule type" value="Genomic_DNA"/>
</dbReference>
<gene>
    <name evidence="1" type="ORF">SSX86_030129</name>
</gene>
<accession>A0AAP0CGA8</accession>
<evidence type="ECO:0000313" key="1">
    <source>
        <dbReference type="EMBL" id="KAK9053495.1"/>
    </source>
</evidence>
<sequence>MELKVEKTFKLEEAVCNHGFFMMAPNTWISGTKTLVRPLRLPDNNSIIVSITQHFPTFISVSVQDQDRLILLSEQQYILDQVKRMLRLCDEEEEAIKSFHRLHTDASKKGFGRLFRNPTLFEDVVKSMLLCGCRFKDSLEMAEKLCRVNPKRKRGRRAGKEWQWNFPNAEEVSGFDRNKLKKMLGYRGDNILDLAVDVTTGKINLDSYSRYMNGDDLYKELIKIKGIGDFVSCNILMCIGFYHRIPVDSETLRHMLQIHRRRCVDKNKNALIKDIYDKYAPFQTLSYWFEILEYYETKLGKLSLLEKGDYKKVSGSFIDRSNSVEI</sequence>
<evidence type="ECO:0000313" key="2">
    <source>
        <dbReference type="Proteomes" id="UP001408789"/>
    </source>
</evidence>